<protein>
    <recommendedName>
        <fullName evidence="1">Tyrosine specific protein phosphatases domain-containing protein</fullName>
    </recommendedName>
</protein>
<dbReference type="InterPro" id="IPR029021">
    <property type="entry name" value="Prot-tyrosine_phosphatase-like"/>
</dbReference>
<dbReference type="PROSITE" id="PS00383">
    <property type="entry name" value="TYR_PHOSPHATASE_1"/>
    <property type="match status" value="1"/>
</dbReference>
<dbReference type="PANTHER" id="PTHR42886:SF53">
    <property type="entry name" value="ALPHA_BETA-HYDROLASES SUPERFAMILY PROTEIN"/>
    <property type="match status" value="1"/>
</dbReference>
<dbReference type="GO" id="GO:0004721">
    <property type="term" value="F:phosphoprotein phosphatase activity"/>
    <property type="evidence" value="ECO:0007669"/>
    <property type="project" value="InterPro"/>
</dbReference>
<reference evidence="3" key="1">
    <citation type="submission" date="2016-05" db="EMBL/GenBank/DDBJ databases">
        <title>Comparative genomics of biotechnologically important yeasts.</title>
        <authorList>
            <consortium name="DOE Joint Genome Institute"/>
            <person name="Riley R."/>
            <person name="Haridas S."/>
            <person name="Wolfe K.H."/>
            <person name="Lopes M.R."/>
            <person name="Hittinger C.T."/>
            <person name="Goker M."/>
            <person name="Salamov A."/>
            <person name="Wisecaver J."/>
            <person name="Long T.M."/>
            <person name="Aerts A.L."/>
            <person name="Barry K."/>
            <person name="Choi C."/>
            <person name="Clum A."/>
            <person name="Coughlan A.Y."/>
            <person name="Deshpande S."/>
            <person name="Douglass A.P."/>
            <person name="Hanson S.J."/>
            <person name="Klenk H.-P."/>
            <person name="Labutti K."/>
            <person name="Lapidus A."/>
            <person name="Lindquist E."/>
            <person name="Lipzen A."/>
            <person name="Meier-Kolthoff J.P."/>
            <person name="Ohm R.A."/>
            <person name="Otillar R.P."/>
            <person name="Pangilinan J."/>
            <person name="Peng Y."/>
            <person name="Rokas A."/>
            <person name="Rosa C.A."/>
            <person name="Scheuner C."/>
            <person name="Sibirny A.A."/>
            <person name="Slot J.C."/>
            <person name="Stielow J.B."/>
            <person name="Sun H."/>
            <person name="Kurtzman C.P."/>
            <person name="Blackwell M."/>
            <person name="Grigoriev I.V."/>
            <person name="Jeffries T.W."/>
        </authorList>
    </citation>
    <scope>NUCLEOTIDE SEQUENCE [LARGE SCALE GENOMIC DNA]</scope>
    <source>
        <strain evidence="3">NRRL Y-12698</strain>
    </source>
</reference>
<sequence length="660" mass="73758">MSRENLAPNETLVSIPVPGSPSNSAGIVGILTTPPYFNPADPSDVAASLLNNCHPPTLKASLILHGHGGHKNYCYHREIAQQLATDLGIFSLRIDFRGCGDSQDSADPKLGRIIPQDLQDVDLCLQALASGVFGIALHVTLIIGHSRGAVAMFQYALQQQRRLDRGEAFSLIPNLINVSSRYTSEFLKKMMDTAFPSWEEKGGSFVPNTYRLGEYRSVWIPAAETNSLLSQEMEDLKYLLPDINVLTIFGLRDHIVPITDAAKFCNTLDGRHTLVLIEGANHNFYGVKDIDEDNAEDYNPDNLPLTNQGKVNYSSVVSQHITDYLSSSQEVARFYDRSYHFATWSRWKKVDGIHNFRDIGGFRVTQGPRNSFVKRNIAFRCANPANITSLGKQAIQELGITAVFDFRSQHERNRDGVPDVDGVRNVYAPVFPDEDFSPAAIAGRYSNLLTCWSTYVHVYRDMLTKGGAAFTSVFEFLRDHPKEGILFHCTAGKDRTGVMAMLILLLVGVDVDTVCREYELTTVGLLPDREVIRKKFKDNVGALQERLNRYSGDGSASVVDKIACGRSGFKLERDGFTNLFSSRYEAMLLTVRVLNEEFGGIEQYMTKNLGFSKDDVEVIRRNLVVTGTSDWKNTHRVANVHQRGEDLMRHRERSASAEKL</sequence>
<feature type="domain" description="Tyrosine specific protein phosphatases" evidence="1">
    <location>
        <begin position="471"/>
        <end position="533"/>
    </location>
</feature>
<dbReference type="OrthoDB" id="449382at2759"/>
<proteinExistence type="predicted"/>
<dbReference type="PANTHER" id="PTHR42886">
    <property type="entry name" value="RE40534P-RELATED"/>
    <property type="match status" value="1"/>
</dbReference>
<dbReference type="InterPro" id="IPR029058">
    <property type="entry name" value="AB_hydrolase_fold"/>
</dbReference>
<dbReference type="Pfam" id="PF13350">
    <property type="entry name" value="Y_phosphatase3"/>
    <property type="match status" value="1"/>
</dbReference>
<dbReference type="InterPro" id="IPR026893">
    <property type="entry name" value="Tyr/Ser_Pase_IphP-type"/>
</dbReference>
<dbReference type="SUPFAM" id="SSF52799">
    <property type="entry name" value="(Phosphotyrosine protein) phosphatases II"/>
    <property type="match status" value="1"/>
</dbReference>
<dbReference type="GeneID" id="30149661"/>
<dbReference type="AlphaFoldDB" id="A0A1E3QPE5"/>
<evidence type="ECO:0000313" key="3">
    <source>
        <dbReference type="Proteomes" id="UP000094336"/>
    </source>
</evidence>
<dbReference type="InterPro" id="IPR000073">
    <property type="entry name" value="AB_hydrolase_1"/>
</dbReference>
<dbReference type="InterPro" id="IPR000387">
    <property type="entry name" value="Tyr_Pase_dom"/>
</dbReference>
<dbReference type="Gene3D" id="3.90.190.10">
    <property type="entry name" value="Protein tyrosine phosphatase superfamily"/>
    <property type="match status" value="1"/>
</dbReference>
<accession>A0A1E3QPE5</accession>
<evidence type="ECO:0000313" key="2">
    <source>
        <dbReference type="EMBL" id="ODQ79531.1"/>
    </source>
</evidence>
<name>A0A1E3QPE5_9ASCO</name>
<dbReference type="STRING" id="984486.A0A1E3QPE5"/>
<dbReference type="Gene3D" id="3.40.50.1820">
    <property type="entry name" value="alpha/beta hydrolase"/>
    <property type="match status" value="1"/>
</dbReference>
<evidence type="ECO:0000259" key="1">
    <source>
        <dbReference type="PROSITE" id="PS50056"/>
    </source>
</evidence>
<dbReference type="InterPro" id="IPR016130">
    <property type="entry name" value="Tyr_Pase_AS"/>
</dbReference>
<gene>
    <name evidence="2" type="ORF">BABINDRAFT_37214</name>
</gene>
<dbReference type="PROSITE" id="PS50056">
    <property type="entry name" value="TYR_PHOSPHATASE_2"/>
    <property type="match status" value="1"/>
</dbReference>
<dbReference type="Proteomes" id="UP000094336">
    <property type="component" value="Unassembled WGS sequence"/>
</dbReference>
<dbReference type="Pfam" id="PF12697">
    <property type="entry name" value="Abhydrolase_6"/>
    <property type="match status" value="1"/>
</dbReference>
<dbReference type="SUPFAM" id="SSF53474">
    <property type="entry name" value="alpha/beta-Hydrolases"/>
    <property type="match status" value="1"/>
</dbReference>
<organism evidence="2 3">
    <name type="scientific">Babjeviella inositovora NRRL Y-12698</name>
    <dbReference type="NCBI Taxonomy" id="984486"/>
    <lineage>
        <taxon>Eukaryota</taxon>
        <taxon>Fungi</taxon>
        <taxon>Dikarya</taxon>
        <taxon>Ascomycota</taxon>
        <taxon>Saccharomycotina</taxon>
        <taxon>Pichiomycetes</taxon>
        <taxon>Serinales incertae sedis</taxon>
        <taxon>Babjeviella</taxon>
    </lineage>
</organism>
<dbReference type="RefSeq" id="XP_018984859.1">
    <property type="nucleotide sequence ID" value="XM_019131808.1"/>
</dbReference>
<keyword evidence="3" id="KW-1185">Reference proteome</keyword>
<dbReference type="EMBL" id="KV454432">
    <property type="protein sequence ID" value="ODQ79531.1"/>
    <property type="molecule type" value="Genomic_DNA"/>
</dbReference>